<comment type="caution">
    <text evidence="4">The sequence shown here is derived from an EMBL/GenBank/DDBJ whole genome shotgun (WGS) entry which is preliminary data.</text>
</comment>
<dbReference type="GO" id="GO:0003677">
    <property type="term" value="F:DNA binding"/>
    <property type="evidence" value="ECO:0007669"/>
    <property type="project" value="UniProtKB-KW"/>
</dbReference>
<gene>
    <name evidence="4" type="ORF">IAA83_02740</name>
</gene>
<comment type="function">
    <text evidence="2 3">Might take part in the signal recognition particle (SRP) pathway. This is inferred from the conservation of its genetic proximity to ftsY/ffh. May be a regulatory protein.</text>
</comment>
<dbReference type="NCBIfam" id="NF045758">
    <property type="entry name" value="YlxM"/>
    <property type="match status" value="1"/>
</dbReference>
<dbReference type="InterPro" id="IPR036388">
    <property type="entry name" value="WH-like_DNA-bd_sf"/>
</dbReference>
<evidence type="ECO:0000256" key="3">
    <source>
        <dbReference type="HAMAP-Rule" id="MF_00245"/>
    </source>
</evidence>
<evidence type="ECO:0000313" key="5">
    <source>
        <dbReference type="Proteomes" id="UP000886741"/>
    </source>
</evidence>
<dbReference type="InterPro" id="IPR013324">
    <property type="entry name" value="RNA_pol_sigma_r3/r4-like"/>
</dbReference>
<dbReference type="Proteomes" id="UP000886741">
    <property type="component" value="Unassembled WGS sequence"/>
</dbReference>
<dbReference type="PANTHER" id="PTHR40083:SF1">
    <property type="entry name" value="UPF0122 PROTEIN YLXM"/>
    <property type="match status" value="1"/>
</dbReference>
<dbReference type="SUPFAM" id="SSF88659">
    <property type="entry name" value="Sigma3 and sigma4 domains of RNA polymerase sigma factors"/>
    <property type="match status" value="1"/>
</dbReference>
<evidence type="ECO:0000256" key="2">
    <source>
        <dbReference type="ARBA" id="ARBA00024764"/>
    </source>
</evidence>
<accession>A0A9D1F865</accession>
<reference evidence="4" key="2">
    <citation type="journal article" date="2021" name="PeerJ">
        <title>Extensive microbial diversity within the chicken gut microbiome revealed by metagenomics and culture.</title>
        <authorList>
            <person name="Gilroy R."/>
            <person name="Ravi A."/>
            <person name="Getino M."/>
            <person name="Pursley I."/>
            <person name="Horton D.L."/>
            <person name="Alikhan N.F."/>
            <person name="Baker D."/>
            <person name="Gharbi K."/>
            <person name="Hall N."/>
            <person name="Watson M."/>
            <person name="Adriaenssens E.M."/>
            <person name="Foster-Nyarko E."/>
            <person name="Jarju S."/>
            <person name="Secka A."/>
            <person name="Antonio M."/>
            <person name="Oren A."/>
            <person name="Chaudhuri R.R."/>
            <person name="La Ragione R."/>
            <person name="Hildebrand F."/>
            <person name="Pallen M.J."/>
        </authorList>
    </citation>
    <scope>NUCLEOTIDE SEQUENCE</scope>
    <source>
        <strain evidence="4">ChiBcec16-1751</strain>
    </source>
</reference>
<dbReference type="AlphaFoldDB" id="A0A9D1F865"/>
<dbReference type="HAMAP" id="MF_00245">
    <property type="entry name" value="UPF0122"/>
    <property type="match status" value="1"/>
</dbReference>
<dbReference type="PANTHER" id="PTHR40083">
    <property type="entry name" value="UPF0122 PROTEIN CBO2450/CLC_2298"/>
    <property type="match status" value="1"/>
</dbReference>
<dbReference type="Pfam" id="PF04297">
    <property type="entry name" value="UPF0122"/>
    <property type="match status" value="1"/>
</dbReference>
<protein>
    <recommendedName>
        <fullName evidence="3">UPF0122 protein IAA83_02740</fullName>
    </recommendedName>
</protein>
<proteinExistence type="inferred from homology"/>
<organism evidence="4 5">
    <name type="scientific">Candidatus Avoscillospira avistercoris</name>
    <dbReference type="NCBI Taxonomy" id="2840707"/>
    <lineage>
        <taxon>Bacteria</taxon>
        <taxon>Bacillati</taxon>
        <taxon>Bacillota</taxon>
        <taxon>Clostridia</taxon>
        <taxon>Eubacteriales</taxon>
        <taxon>Oscillospiraceae</taxon>
        <taxon>Oscillospiraceae incertae sedis</taxon>
        <taxon>Candidatus Avoscillospira</taxon>
    </lineage>
</organism>
<comment type="similarity">
    <text evidence="1 3">Belongs to the UPF0122 family.</text>
</comment>
<keyword evidence="4" id="KW-0238">DNA-binding</keyword>
<evidence type="ECO:0000256" key="1">
    <source>
        <dbReference type="ARBA" id="ARBA00008720"/>
    </source>
</evidence>
<sequence>MKDSVNMTLLYDYYGQLLTDKQRECFDLYYNQDYSLAEIAAEVGISRQGVHDSIARAETMLRHMEEKLGCRCREEQLQKALAVICDAAGQLSQSDDAKTRSLAGDILRAADTIKE</sequence>
<dbReference type="EMBL" id="DVJJ01000050">
    <property type="protein sequence ID" value="HIS64272.1"/>
    <property type="molecule type" value="Genomic_DNA"/>
</dbReference>
<dbReference type="Gene3D" id="1.10.10.10">
    <property type="entry name" value="Winged helix-like DNA-binding domain superfamily/Winged helix DNA-binding domain"/>
    <property type="match status" value="1"/>
</dbReference>
<dbReference type="InterPro" id="IPR054831">
    <property type="entry name" value="UPF0122_fam_protein"/>
</dbReference>
<reference evidence="4" key="1">
    <citation type="submission" date="2020-10" db="EMBL/GenBank/DDBJ databases">
        <authorList>
            <person name="Gilroy R."/>
        </authorList>
    </citation>
    <scope>NUCLEOTIDE SEQUENCE</scope>
    <source>
        <strain evidence="4">ChiBcec16-1751</strain>
    </source>
</reference>
<name>A0A9D1F865_9FIRM</name>
<dbReference type="InterPro" id="IPR007394">
    <property type="entry name" value="UPF0122"/>
</dbReference>
<evidence type="ECO:0000313" key="4">
    <source>
        <dbReference type="EMBL" id="HIS64272.1"/>
    </source>
</evidence>